<gene>
    <name evidence="1" type="ORF">DFP90_106194</name>
</gene>
<dbReference type="PIRSF" id="PIRSF028235">
    <property type="entry name" value="UCP028235"/>
    <property type="match status" value="1"/>
</dbReference>
<dbReference type="InterPro" id="IPR016877">
    <property type="entry name" value="UCP028235"/>
</dbReference>
<dbReference type="Proteomes" id="UP000256845">
    <property type="component" value="Unassembled WGS sequence"/>
</dbReference>
<keyword evidence="1" id="KW-0378">Hydrolase</keyword>
<reference evidence="1 2" key="1">
    <citation type="submission" date="2018-07" db="EMBL/GenBank/DDBJ databases">
        <title>Genomic Encyclopedia of Type Strains, Phase III (KMG-III): the genomes of soil and plant-associated and newly described type strains.</title>
        <authorList>
            <person name="Whitman W."/>
        </authorList>
    </citation>
    <scope>NUCLEOTIDE SEQUENCE [LARGE SCALE GENOMIC DNA]</scope>
    <source>
        <strain evidence="1 2">CECT 8488</strain>
    </source>
</reference>
<evidence type="ECO:0000313" key="1">
    <source>
        <dbReference type="EMBL" id="RED49216.1"/>
    </source>
</evidence>
<proteinExistence type="predicted"/>
<name>A0A3D9HJW6_9PROT</name>
<dbReference type="RefSeq" id="WP_115937411.1">
    <property type="nucleotide sequence ID" value="NZ_QRDW01000006.1"/>
</dbReference>
<evidence type="ECO:0000313" key="2">
    <source>
        <dbReference type="Proteomes" id="UP000256845"/>
    </source>
</evidence>
<dbReference type="OrthoDB" id="105221at2"/>
<comment type="caution">
    <text evidence="1">The sequence shown here is derived from an EMBL/GenBank/DDBJ whole genome shotgun (WGS) entry which is preliminary data.</text>
</comment>
<dbReference type="EMBL" id="QRDW01000006">
    <property type="protein sequence ID" value="RED49216.1"/>
    <property type="molecule type" value="Genomic_DNA"/>
</dbReference>
<sequence length="321" mass="36014">MVHALETPKSGLGSENRYRLVTRSDFDGLVCATLLRELNLIEEIFFTHPKDMQDGKIEIGEGDITTNLPYVPGVHLAFDHHHSETVRIGKRDNHIIDAHAPSAARVVWNHYGQEKAFPRIDPLMMEAVDKCDAAQLNQDDVINPDGWMLLNYIMDARSGLGRFKEFRISNYDLMMELIEMCRNKPVLEILEEPDVKERVEVYLSSQEKCIDQLKRCATVDGNLVRIDLRDEEVIWPGNRFLVYTLFPDCNISMHILPGREPGITVFAIGKSIFNRSSNTNVGELCLAFHGGGHAAAGTCQVPNAQAEKTGMALAARIKLDG</sequence>
<dbReference type="AlphaFoldDB" id="A0A3D9HJW6"/>
<protein>
    <submittedName>
        <fullName evidence="1">NanoRNase/pAp phosphatase (C-di-AMP/oligoRNAs hydrolase)</fullName>
    </submittedName>
</protein>
<keyword evidence="2" id="KW-1185">Reference proteome</keyword>
<accession>A0A3D9HJW6</accession>
<organism evidence="1 2">
    <name type="scientific">Aestuariispira insulae</name>
    <dbReference type="NCBI Taxonomy" id="1461337"/>
    <lineage>
        <taxon>Bacteria</taxon>
        <taxon>Pseudomonadati</taxon>
        <taxon>Pseudomonadota</taxon>
        <taxon>Alphaproteobacteria</taxon>
        <taxon>Rhodospirillales</taxon>
        <taxon>Kiloniellaceae</taxon>
        <taxon>Aestuariispira</taxon>
    </lineage>
</organism>
<dbReference type="GO" id="GO:0016787">
    <property type="term" value="F:hydrolase activity"/>
    <property type="evidence" value="ECO:0007669"/>
    <property type="project" value="UniProtKB-KW"/>
</dbReference>